<dbReference type="GO" id="GO:0005615">
    <property type="term" value="C:extracellular space"/>
    <property type="evidence" value="ECO:0007669"/>
    <property type="project" value="TreeGrafter"/>
</dbReference>
<dbReference type="GO" id="GO:0005737">
    <property type="term" value="C:cytoplasm"/>
    <property type="evidence" value="ECO:0007669"/>
    <property type="project" value="TreeGrafter"/>
</dbReference>
<dbReference type="InterPro" id="IPR014782">
    <property type="entry name" value="Peptidase_M1_dom"/>
</dbReference>
<evidence type="ECO:0000313" key="5">
    <source>
        <dbReference type="Proteomes" id="UP000079169"/>
    </source>
</evidence>
<dbReference type="GeneID" id="103506551"/>
<dbReference type="KEGG" id="dci:103506551"/>
<name>A0A1S3CXP3_DIACI</name>
<sequence length="762" mass="87783">MQVQLKFQVLSQVSIDFQVEKDFNYIVFHAKNLTITEKTLIDRKNHNTKIQVVKMLEYSAGQQVYIEFKENLRKKTNYTLILRYYTRLNQDMEGFYLSSYTTRDGKKKVHKASNFLGLIGASRFKLLSSLEVPLKGIKYGGVKEWQNCWAKYNSTRVPSERKLLLKVLGASRDPWILQSGLWFGNLVTMRWWNDLWLSEGFASFLEYYGVDHVMPGWNMMDQFILDKTQQALGLDALSTSHPISVTVHDPVEIEAIFDTISYSKGAAILYMLEKFLGQGTLRAGLNDYLNTHKYGNAETKDFWSVLSKHSNHSINVKAIMDTWSRQMGFPVIRISRITPQHSSNSSTTPAPPPMIEYSATQTRFLLTNEPYGRNDSKLLLPRSPYDYKWYVPLSYYTDQTGYKEQEIVWMNMTDVTFKLPNSIKWIKANVNQSGFYRVTYDDHLWDALIQALKTNHEVFSPADRASLIDDAFTLSRAGLVNATVPLELSTYLLKEKDYVPWATALEHFQHWSTSLSEASPYRLFEQYVKKLLTPISHHIGWEDTGSHLEKLMRSDILAAAVLVGVDTVVKESKSKFNGWMEKGFRIPPNLREVVYYAGIKYGGVKEWQNCWAKYNSTRVPSERKLLLKVLGASRDPWILQRYLLATLDRDVIKPQDVKDVLSVVASNPEGNFLAWRHLKAHWKGLQNLFGNGTFSMGALIGVVTSHFSAPYDLHEVKAFFKDMDVGSGARSLEQSLETIELNIHWVRRNEEPIFQWLSSYLQ</sequence>
<evidence type="ECO:0000259" key="2">
    <source>
        <dbReference type="Pfam" id="PF01433"/>
    </source>
</evidence>
<protein>
    <submittedName>
        <fullName evidence="6">Thyrotropin-releasing hormone-degrading ectoenzyme</fullName>
    </submittedName>
</protein>
<dbReference type="SUPFAM" id="SSF55486">
    <property type="entry name" value="Metalloproteases ('zincins'), catalytic domain"/>
    <property type="match status" value="1"/>
</dbReference>
<dbReference type="GO" id="GO:0006508">
    <property type="term" value="P:proteolysis"/>
    <property type="evidence" value="ECO:0007669"/>
    <property type="project" value="TreeGrafter"/>
</dbReference>
<dbReference type="AlphaFoldDB" id="A0A1S3CXP3"/>
<dbReference type="GO" id="GO:0070006">
    <property type="term" value="F:metalloaminopeptidase activity"/>
    <property type="evidence" value="ECO:0007669"/>
    <property type="project" value="TreeGrafter"/>
</dbReference>
<dbReference type="GO" id="GO:0008270">
    <property type="term" value="F:zinc ion binding"/>
    <property type="evidence" value="ECO:0007669"/>
    <property type="project" value="InterPro"/>
</dbReference>
<dbReference type="Gene3D" id="1.25.50.20">
    <property type="match status" value="2"/>
</dbReference>
<dbReference type="OMA" id="MTARNDE"/>
<dbReference type="GO" id="GO:0042277">
    <property type="term" value="F:peptide binding"/>
    <property type="evidence" value="ECO:0007669"/>
    <property type="project" value="TreeGrafter"/>
</dbReference>
<dbReference type="SUPFAM" id="SSF63737">
    <property type="entry name" value="Leukotriene A4 hydrolase N-terminal domain"/>
    <property type="match status" value="1"/>
</dbReference>
<dbReference type="Gene3D" id="2.60.40.1730">
    <property type="entry name" value="tricorn interacting facor f3 domain"/>
    <property type="match status" value="1"/>
</dbReference>
<proteinExistence type="inferred from homology"/>
<evidence type="ECO:0000259" key="3">
    <source>
        <dbReference type="Pfam" id="PF11838"/>
    </source>
</evidence>
<organism evidence="5 6">
    <name type="scientific">Diaphorina citri</name>
    <name type="common">Asian citrus psyllid</name>
    <dbReference type="NCBI Taxonomy" id="121845"/>
    <lineage>
        <taxon>Eukaryota</taxon>
        <taxon>Metazoa</taxon>
        <taxon>Ecdysozoa</taxon>
        <taxon>Arthropoda</taxon>
        <taxon>Hexapoda</taxon>
        <taxon>Insecta</taxon>
        <taxon>Pterygota</taxon>
        <taxon>Neoptera</taxon>
        <taxon>Paraneoptera</taxon>
        <taxon>Hemiptera</taxon>
        <taxon>Sternorrhyncha</taxon>
        <taxon>Psylloidea</taxon>
        <taxon>Psyllidae</taxon>
        <taxon>Diaphorininae</taxon>
        <taxon>Diaphorina</taxon>
    </lineage>
</organism>
<dbReference type="Gene3D" id="1.10.390.10">
    <property type="entry name" value="Neutral Protease Domain 2"/>
    <property type="match status" value="1"/>
</dbReference>
<reference evidence="6" key="1">
    <citation type="submission" date="2025-08" db="UniProtKB">
        <authorList>
            <consortium name="RefSeq"/>
        </authorList>
    </citation>
    <scope>IDENTIFICATION</scope>
</reference>
<feature type="domain" description="Peptidase M1 membrane alanine aminopeptidase" evidence="2">
    <location>
        <begin position="182"/>
        <end position="323"/>
    </location>
</feature>
<accession>A0A1S3CXP3</accession>
<dbReference type="RefSeq" id="XP_008469169.1">
    <property type="nucleotide sequence ID" value="XM_008470947.1"/>
</dbReference>
<dbReference type="Pfam" id="PF01433">
    <property type="entry name" value="Peptidase_M1"/>
    <property type="match status" value="1"/>
</dbReference>
<gene>
    <name evidence="6" type="primary">LOC103506551</name>
</gene>
<keyword evidence="5" id="KW-1185">Reference proteome</keyword>
<dbReference type="Pfam" id="PF11838">
    <property type="entry name" value="ERAP1_C"/>
    <property type="match status" value="1"/>
</dbReference>
<dbReference type="Proteomes" id="UP000079169">
    <property type="component" value="Unplaced"/>
</dbReference>
<dbReference type="Gene3D" id="2.60.40.1910">
    <property type="match status" value="1"/>
</dbReference>
<dbReference type="InterPro" id="IPR045357">
    <property type="entry name" value="Aminopeptidase_N-like_N"/>
</dbReference>
<evidence type="ECO:0000256" key="1">
    <source>
        <dbReference type="ARBA" id="ARBA00010136"/>
    </source>
</evidence>
<dbReference type="InterPro" id="IPR050344">
    <property type="entry name" value="Peptidase_M1_aminopeptidases"/>
</dbReference>
<evidence type="ECO:0000259" key="4">
    <source>
        <dbReference type="Pfam" id="PF17900"/>
    </source>
</evidence>
<feature type="domain" description="ERAP1-like C-terminal" evidence="3">
    <location>
        <begin position="425"/>
        <end position="740"/>
    </location>
</feature>
<dbReference type="InterPro" id="IPR042097">
    <property type="entry name" value="Aminopeptidase_N-like_N_sf"/>
</dbReference>
<comment type="similarity">
    <text evidence="1">Belongs to the peptidase M1 family.</text>
</comment>
<feature type="domain" description="Aminopeptidase N-like N-terminal" evidence="4">
    <location>
        <begin position="5"/>
        <end position="112"/>
    </location>
</feature>
<dbReference type="GO" id="GO:0016020">
    <property type="term" value="C:membrane"/>
    <property type="evidence" value="ECO:0007669"/>
    <property type="project" value="TreeGrafter"/>
</dbReference>
<dbReference type="Pfam" id="PF17900">
    <property type="entry name" value="Peptidase_M1_N"/>
    <property type="match status" value="1"/>
</dbReference>
<dbReference type="FunFam" id="1.25.50.20:FF:000005">
    <property type="entry name" value="Aminopeptidase N-like protein"/>
    <property type="match status" value="1"/>
</dbReference>
<dbReference type="PANTHER" id="PTHR11533">
    <property type="entry name" value="PROTEASE M1 ZINC METALLOPROTEASE"/>
    <property type="match status" value="1"/>
</dbReference>
<dbReference type="InterPro" id="IPR027268">
    <property type="entry name" value="Peptidase_M4/M1_CTD_sf"/>
</dbReference>
<evidence type="ECO:0000313" key="6">
    <source>
        <dbReference type="RefSeq" id="XP_008469169.1"/>
    </source>
</evidence>
<dbReference type="PaxDb" id="121845-A0A1S3CXP3"/>
<dbReference type="PANTHER" id="PTHR11533:SF299">
    <property type="entry name" value="AMINOPEPTIDASE"/>
    <property type="match status" value="1"/>
</dbReference>
<dbReference type="InterPro" id="IPR024571">
    <property type="entry name" value="ERAP1-like_C_dom"/>
</dbReference>
<dbReference type="STRING" id="121845.A0A1S3CXP3"/>
<dbReference type="GO" id="GO:0043171">
    <property type="term" value="P:peptide catabolic process"/>
    <property type="evidence" value="ECO:0007669"/>
    <property type="project" value="TreeGrafter"/>
</dbReference>